<name>A0A842HHY4_9BACT</name>
<comment type="caution">
    <text evidence="2">The sequence shown here is derived from an EMBL/GenBank/DDBJ whole genome shotgun (WGS) entry which is preliminary data.</text>
</comment>
<dbReference type="EMBL" id="JACHVB010000034">
    <property type="protein sequence ID" value="MBC2594841.1"/>
    <property type="molecule type" value="Genomic_DNA"/>
</dbReference>
<evidence type="ECO:0000313" key="2">
    <source>
        <dbReference type="EMBL" id="MBC2594841.1"/>
    </source>
</evidence>
<feature type="region of interest" description="Disordered" evidence="1">
    <location>
        <begin position="173"/>
        <end position="245"/>
    </location>
</feature>
<evidence type="ECO:0000313" key="3">
    <source>
        <dbReference type="Proteomes" id="UP000546464"/>
    </source>
</evidence>
<dbReference type="Proteomes" id="UP000546464">
    <property type="component" value="Unassembled WGS sequence"/>
</dbReference>
<dbReference type="AlphaFoldDB" id="A0A842HHY4"/>
<organism evidence="2 3">
    <name type="scientific">Ruficoccus amylovorans</name>
    <dbReference type="NCBI Taxonomy" id="1804625"/>
    <lineage>
        <taxon>Bacteria</taxon>
        <taxon>Pseudomonadati</taxon>
        <taxon>Verrucomicrobiota</taxon>
        <taxon>Opitutia</taxon>
        <taxon>Puniceicoccales</taxon>
        <taxon>Cerasicoccaceae</taxon>
        <taxon>Ruficoccus</taxon>
    </lineage>
</organism>
<sequence>MMLACACAQAAYPASHALLEDSPFLPPARKTGILAQPVAASMTPAMIEPEISFHGVMLSGGEYLVSLHNSKTGEKLWRSPGQDVFGYTLSGYEPAEHRLTLSKAGRNYTLCLSNIGEINRTLALTGQSPREHEGKGRGLVRFESLSPQEQKKYYDPSYVSLLEERGIEVPAALRSGSGGSASHGKGSSQNAGSVVSMADAQMRTSRAVEGKREPRSYQRFPTPRVNTSHTSAERAEMAKAARGSS</sequence>
<dbReference type="RefSeq" id="WP_185675803.1">
    <property type="nucleotide sequence ID" value="NZ_JACHVB010000034.1"/>
</dbReference>
<protein>
    <submittedName>
        <fullName evidence="2">Uncharacterized protein</fullName>
    </submittedName>
</protein>
<evidence type="ECO:0000256" key="1">
    <source>
        <dbReference type="SAM" id="MobiDB-lite"/>
    </source>
</evidence>
<feature type="compositionally biased region" description="Basic and acidic residues" evidence="1">
    <location>
        <begin position="206"/>
        <end position="216"/>
    </location>
</feature>
<reference evidence="2 3" key="1">
    <citation type="submission" date="2020-07" db="EMBL/GenBank/DDBJ databases">
        <authorList>
            <person name="Feng X."/>
        </authorList>
    </citation>
    <scope>NUCLEOTIDE SEQUENCE [LARGE SCALE GENOMIC DNA]</scope>
    <source>
        <strain evidence="2 3">JCM31066</strain>
    </source>
</reference>
<accession>A0A842HHY4</accession>
<gene>
    <name evidence="2" type="ORF">H5P28_11280</name>
</gene>
<proteinExistence type="predicted"/>
<keyword evidence="3" id="KW-1185">Reference proteome</keyword>